<dbReference type="NCBIfam" id="TIGR00797">
    <property type="entry name" value="matE"/>
    <property type="match status" value="1"/>
</dbReference>
<dbReference type="AlphaFoldDB" id="A0A060R958"/>
<keyword evidence="3 6" id="KW-0812">Transmembrane</keyword>
<feature type="transmembrane region" description="Helical" evidence="6">
    <location>
        <begin position="39"/>
        <end position="61"/>
    </location>
</feature>
<comment type="subcellular location">
    <subcellularLocation>
        <location evidence="1">Membrane</location>
        <topology evidence="1">Multi-pass membrane protein</topology>
    </subcellularLocation>
</comment>
<dbReference type="eggNOG" id="COG0534">
    <property type="taxonomic scope" value="Bacteria"/>
</dbReference>
<dbReference type="InterPro" id="IPR044644">
    <property type="entry name" value="DinF-like"/>
</dbReference>
<organism evidence="7 8">
    <name type="scientific">Mucinivorans hirudinis</name>
    <dbReference type="NCBI Taxonomy" id="1433126"/>
    <lineage>
        <taxon>Bacteria</taxon>
        <taxon>Pseudomonadati</taxon>
        <taxon>Bacteroidota</taxon>
        <taxon>Bacteroidia</taxon>
        <taxon>Bacteroidales</taxon>
        <taxon>Rikenellaceae</taxon>
        <taxon>Mucinivorans</taxon>
    </lineage>
</organism>
<proteinExistence type="inferred from homology"/>
<feature type="transmembrane region" description="Helical" evidence="6">
    <location>
        <begin position="124"/>
        <end position="142"/>
    </location>
</feature>
<feature type="transmembrane region" description="Helical" evidence="6">
    <location>
        <begin position="403"/>
        <end position="423"/>
    </location>
</feature>
<evidence type="ECO:0000256" key="3">
    <source>
        <dbReference type="ARBA" id="ARBA00022692"/>
    </source>
</evidence>
<dbReference type="KEGG" id="rbc:BN938_2053"/>
<dbReference type="EMBL" id="HG934468">
    <property type="protein sequence ID" value="CDN32126.1"/>
    <property type="molecule type" value="Genomic_DNA"/>
</dbReference>
<dbReference type="CDD" id="cd13136">
    <property type="entry name" value="MATE_DinF_like"/>
    <property type="match status" value="1"/>
</dbReference>
<dbReference type="OrthoDB" id="9776324at2"/>
<dbReference type="PANTHER" id="PTHR42893:SF46">
    <property type="entry name" value="PROTEIN DETOXIFICATION 44, CHLOROPLASTIC"/>
    <property type="match status" value="1"/>
</dbReference>
<name>A0A060R958_9BACT</name>
<dbReference type="InterPro" id="IPR002528">
    <property type="entry name" value="MATE_fam"/>
</dbReference>
<dbReference type="STRING" id="1433126.BN938_2053"/>
<keyword evidence="4 6" id="KW-1133">Transmembrane helix</keyword>
<accession>A0A060R958</accession>
<protein>
    <submittedName>
        <fullName evidence="7">DNA-damage-inducible protein F</fullName>
    </submittedName>
</protein>
<reference evidence="7 8" key="1">
    <citation type="journal article" date="2015" name="Genome Announc.">
        <title>Complete Genome Sequence of the Novel Leech Symbiont Mucinivorans hirudinis M3T.</title>
        <authorList>
            <person name="Nelson M.C."/>
            <person name="Bomar L."/>
            <person name="Graf J."/>
        </authorList>
    </citation>
    <scope>NUCLEOTIDE SEQUENCE [LARGE SCALE GENOMIC DNA]</scope>
    <source>
        <strain evidence="8">M3</strain>
    </source>
</reference>
<feature type="transmembrane region" description="Helical" evidence="6">
    <location>
        <begin position="184"/>
        <end position="207"/>
    </location>
</feature>
<evidence type="ECO:0000256" key="6">
    <source>
        <dbReference type="SAM" id="Phobius"/>
    </source>
</evidence>
<dbReference type="PANTHER" id="PTHR42893">
    <property type="entry name" value="PROTEIN DETOXIFICATION 44, CHLOROPLASTIC-RELATED"/>
    <property type="match status" value="1"/>
</dbReference>
<evidence type="ECO:0000256" key="5">
    <source>
        <dbReference type="ARBA" id="ARBA00023136"/>
    </source>
</evidence>
<dbReference type="GO" id="GO:0015297">
    <property type="term" value="F:antiporter activity"/>
    <property type="evidence" value="ECO:0007669"/>
    <property type="project" value="InterPro"/>
</dbReference>
<feature type="transmembrane region" description="Helical" evidence="6">
    <location>
        <begin position="308"/>
        <end position="335"/>
    </location>
</feature>
<dbReference type="GO" id="GO:0005886">
    <property type="term" value="C:plasma membrane"/>
    <property type="evidence" value="ECO:0007669"/>
    <property type="project" value="TreeGrafter"/>
</dbReference>
<feature type="transmembrane region" description="Helical" evidence="6">
    <location>
        <begin position="154"/>
        <end position="178"/>
    </location>
</feature>
<keyword evidence="5 6" id="KW-0472">Membrane</keyword>
<keyword evidence="8" id="KW-1185">Reference proteome</keyword>
<evidence type="ECO:0000256" key="1">
    <source>
        <dbReference type="ARBA" id="ARBA00004141"/>
    </source>
</evidence>
<feature type="transmembrane region" description="Helical" evidence="6">
    <location>
        <begin position="266"/>
        <end position="288"/>
    </location>
</feature>
<evidence type="ECO:0000256" key="2">
    <source>
        <dbReference type="ARBA" id="ARBA00010199"/>
    </source>
</evidence>
<gene>
    <name evidence="7" type="ORF">BN938_2053</name>
</gene>
<dbReference type="Pfam" id="PF01554">
    <property type="entry name" value="MatE"/>
    <property type="match status" value="2"/>
</dbReference>
<feature type="transmembrane region" description="Helical" evidence="6">
    <location>
        <begin position="12"/>
        <end position="33"/>
    </location>
</feature>
<sequence>MHRKILRLAIPNIISNITVPLLGMVDLAIVGHLGGGELLAGIAIGTAIFNLLYWNFGFLRMGTSGFTSQAYGRRDFAEAFRTLFRALSLSTGIALLLIALQRPLQVGILALMNGSDSAEELASQYFYIRIWAAPATLGLYALKGWFIGMQNARTPMWIAIIINGINIVASLAFALWLGMGIGGVALGTAIAQWSGLAIAILFLIRYYGKLFKKEFLRNTFIITALRRFFNVNGDIFIRTICLVIVFTFFTSASSKMGDSILSANTLMLQLFTLFSYIMDGFAYSGEALAGRYYGAGNRSMLRRTIGGIFLWGAAVTVLFTAAYALFGEAILAIFTDDAAVIAVTRQYVWWAVAVPLSSFAAFLLDGILIGISRAAVMRNVMIVSSIIFFAVYYLLVGTLGNNALWLAFIIYLSGRGVGQLLVIRRL</sequence>
<comment type="similarity">
    <text evidence="2">Belongs to the multi antimicrobial extrusion (MATE) (TC 2.A.66.1) family.</text>
</comment>
<feature type="transmembrane region" description="Helical" evidence="6">
    <location>
        <begin position="347"/>
        <end position="368"/>
    </location>
</feature>
<dbReference type="Proteomes" id="UP000027616">
    <property type="component" value="Chromosome I"/>
</dbReference>
<feature type="transmembrane region" description="Helical" evidence="6">
    <location>
        <begin position="235"/>
        <end position="254"/>
    </location>
</feature>
<evidence type="ECO:0000256" key="4">
    <source>
        <dbReference type="ARBA" id="ARBA00022989"/>
    </source>
</evidence>
<dbReference type="HOGENOM" id="CLU_012893_16_0_10"/>
<dbReference type="PATRIC" id="fig|1433126.3.peg.2026"/>
<feature type="transmembrane region" description="Helical" evidence="6">
    <location>
        <begin position="82"/>
        <end position="104"/>
    </location>
</feature>
<feature type="transmembrane region" description="Helical" evidence="6">
    <location>
        <begin position="380"/>
        <end position="397"/>
    </location>
</feature>
<dbReference type="GO" id="GO:0042910">
    <property type="term" value="F:xenobiotic transmembrane transporter activity"/>
    <property type="evidence" value="ECO:0007669"/>
    <property type="project" value="InterPro"/>
</dbReference>
<evidence type="ECO:0000313" key="7">
    <source>
        <dbReference type="EMBL" id="CDN32126.1"/>
    </source>
</evidence>
<evidence type="ECO:0000313" key="8">
    <source>
        <dbReference type="Proteomes" id="UP000027616"/>
    </source>
</evidence>